<keyword evidence="2" id="KW-0378">Hydrolase</keyword>
<dbReference type="SUPFAM" id="SSF56300">
    <property type="entry name" value="Metallo-dependent phosphatases"/>
    <property type="match status" value="1"/>
</dbReference>
<dbReference type="PANTHER" id="PTHR31302:SF31">
    <property type="entry name" value="PHOSPHODIESTERASE YAEI"/>
    <property type="match status" value="1"/>
</dbReference>
<name>A0ABV2JA24_9FIRM</name>
<keyword evidence="1" id="KW-0479">Metal-binding</keyword>
<gene>
    <name evidence="4" type="ORF">ABID14_000264</name>
</gene>
<sequence>MALLIVFFFIVLYFIYENKYYKIIKVKISSKKIIENTKFVQISDYHLNSFINLKNLKRDLELINPDFFVLTGDIINRNSSGKDLKKLEEFLSIFDKEIYFITGNHEYENNSYAQVNEVLEKFNIKSFEDNFYNVNESINIYGCNYKKRNCNLKLMNNYYNIFLIHDPLTYIYGNFPSYDLILSGHIHGGQIRIPFLGAIVDHDFNFFPEFSKGLYKKNDSLLYISSGLGSRRIIRTFNRVEIILFELSSI</sequence>
<evidence type="ECO:0000313" key="5">
    <source>
        <dbReference type="Proteomes" id="UP001549162"/>
    </source>
</evidence>
<dbReference type="Pfam" id="PF00149">
    <property type="entry name" value="Metallophos"/>
    <property type="match status" value="1"/>
</dbReference>
<dbReference type="Gene3D" id="3.60.21.10">
    <property type="match status" value="1"/>
</dbReference>
<organism evidence="4 5">
    <name type="scientific">Peptoniphilus olsenii</name>
    <dbReference type="NCBI Taxonomy" id="411570"/>
    <lineage>
        <taxon>Bacteria</taxon>
        <taxon>Bacillati</taxon>
        <taxon>Bacillota</taxon>
        <taxon>Tissierellia</taxon>
        <taxon>Tissierellales</taxon>
        <taxon>Peptoniphilaceae</taxon>
        <taxon>Peptoniphilus</taxon>
    </lineage>
</organism>
<feature type="domain" description="Calcineurin-like phosphoesterase" evidence="3">
    <location>
        <begin position="38"/>
        <end position="188"/>
    </location>
</feature>
<dbReference type="PANTHER" id="PTHR31302">
    <property type="entry name" value="TRANSMEMBRANE PROTEIN WITH METALLOPHOSPHOESTERASE DOMAIN-RELATED"/>
    <property type="match status" value="1"/>
</dbReference>
<dbReference type="InterPro" id="IPR029052">
    <property type="entry name" value="Metallo-depent_PP-like"/>
</dbReference>
<proteinExistence type="predicted"/>
<dbReference type="EMBL" id="JBEPMA010000001">
    <property type="protein sequence ID" value="MET3616644.1"/>
    <property type="molecule type" value="Genomic_DNA"/>
</dbReference>
<comment type="caution">
    <text evidence="4">The sequence shown here is derived from an EMBL/GenBank/DDBJ whole genome shotgun (WGS) entry which is preliminary data.</text>
</comment>
<keyword evidence="5" id="KW-1185">Reference proteome</keyword>
<reference evidence="4 5" key="1">
    <citation type="submission" date="2024-06" db="EMBL/GenBank/DDBJ databases">
        <title>Genomic Encyclopedia of Type Strains, Phase IV (KMG-IV): sequencing the most valuable type-strain genomes for metagenomic binning, comparative biology and taxonomic classification.</title>
        <authorList>
            <person name="Goeker M."/>
        </authorList>
    </citation>
    <scope>NUCLEOTIDE SEQUENCE [LARGE SCALE GENOMIC DNA]</scope>
    <source>
        <strain evidence="4 5">DSM 21460</strain>
    </source>
</reference>
<dbReference type="InterPro" id="IPR004843">
    <property type="entry name" value="Calcineurin-like_PHP"/>
</dbReference>
<protein>
    <submittedName>
        <fullName evidence="4">MPP superfamily phosphohydrolase</fullName>
    </submittedName>
</protein>
<dbReference type="Proteomes" id="UP001549162">
    <property type="component" value="Unassembled WGS sequence"/>
</dbReference>
<accession>A0ABV2JA24</accession>
<evidence type="ECO:0000259" key="3">
    <source>
        <dbReference type="Pfam" id="PF00149"/>
    </source>
</evidence>
<evidence type="ECO:0000256" key="2">
    <source>
        <dbReference type="ARBA" id="ARBA00022801"/>
    </source>
</evidence>
<evidence type="ECO:0000256" key="1">
    <source>
        <dbReference type="ARBA" id="ARBA00022723"/>
    </source>
</evidence>
<dbReference type="InterPro" id="IPR051158">
    <property type="entry name" value="Metallophosphoesterase_sf"/>
</dbReference>
<evidence type="ECO:0000313" key="4">
    <source>
        <dbReference type="EMBL" id="MET3616644.1"/>
    </source>
</evidence>